<proteinExistence type="predicted"/>
<comment type="caution">
    <text evidence="1">The sequence shown here is derived from an EMBL/GenBank/DDBJ whole genome shotgun (WGS) entry which is preliminary data.</text>
</comment>
<dbReference type="AlphaFoldDB" id="A0AAW2EYX6"/>
<dbReference type="Proteomes" id="UP001430953">
    <property type="component" value="Unassembled WGS sequence"/>
</dbReference>
<sequence length="78" mass="8777">MNFDARLPTCVQTCGIRSLSRLSAPCQACLEAGICDAKLALFPCANRGIYRRPYLSQKKKADLYILIFSKTSFSRRDN</sequence>
<evidence type="ECO:0000313" key="2">
    <source>
        <dbReference type="Proteomes" id="UP001430953"/>
    </source>
</evidence>
<reference evidence="1 2" key="1">
    <citation type="submission" date="2023-03" db="EMBL/GenBank/DDBJ databases">
        <title>High recombination rates correlate with genetic variation in Cardiocondyla obscurior ants.</title>
        <authorList>
            <person name="Errbii M."/>
        </authorList>
    </citation>
    <scope>NUCLEOTIDE SEQUENCE [LARGE SCALE GENOMIC DNA]</scope>
    <source>
        <strain evidence="1">Alpha-2009</strain>
        <tissue evidence="1">Whole body</tissue>
    </source>
</reference>
<accession>A0AAW2EYX6</accession>
<protein>
    <submittedName>
        <fullName evidence="1">Uncharacterized protein</fullName>
    </submittedName>
</protein>
<organism evidence="1 2">
    <name type="scientific">Cardiocondyla obscurior</name>
    <dbReference type="NCBI Taxonomy" id="286306"/>
    <lineage>
        <taxon>Eukaryota</taxon>
        <taxon>Metazoa</taxon>
        <taxon>Ecdysozoa</taxon>
        <taxon>Arthropoda</taxon>
        <taxon>Hexapoda</taxon>
        <taxon>Insecta</taxon>
        <taxon>Pterygota</taxon>
        <taxon>Neoptera</taxon>
        <taxon>Endopterygota</taxon>
        <taxon>Hymenoptera</taxon>
        <taxon>Apocrita</taxon>
        <taxon>Aculeata</taxon>
        <taxon>Formicoidea</taxon>
        <taxon>Formicidae</taxon>
        <taxon>Myrmicinae</taxon>
        <taxon>Cardiocondyla</taxon>
    </lineage>
</organism>
<keyword evidence="2" id="KW-1185">Reference proteome</keyword>
<name>A0AAW2EYX6_9HYME</name>
<dbReference type="EMBL" id="JADYXP020000016">
    <property type="protein sequence ID" value="KAL0108085.1"/>
    <property type="molecule type" value="Genomic_DNA"/>
</dbReference>
<gene>
    <name evidence="1" type="ORF">PUN28_014993</name>
</gene>
<evidence type="ECO:0000313" key="1">
    <source>
        <dbReference type="EMBL" id="KAL0108085.1"/>
    </source>
</evidence>